<evidence type="ECO:0000313" key="1">
    <source>
        <dbReference type="EMBL" id="GAA2533201.1"/>
    </source>
</evidence>
<name>A0ABN3NTI1_9ACTN</name>
<keyword evidence="2" id="KW-1185">Reference proteome</keyword>
<organism evidence="1 2">
    <name type="scientific">Pilimelia columellifera subsp. columellifera</name>
    <dbReference type="NCBI Taxonomy" id="706583"/>
    <lineage>
        <taxon>Bacteria</taxon>
        <taxon>Bacillati</taxon>
        <taxon>Actinomycetota</taxon>
        <taxon>Actinomycetes</taxon>
        <taxon>Micromonosporales</taxon>
        <taxon>Micromonosporaceae</taxon>
        <taxon>Pilimelia</taxon>
    </lineage>
</organism>
<comment type="caution">
    <text evidence="1">The sequence shown here is derived from an EMBL/GenBank/DDBJ whole genome shotgun (WGS) entry which is preliminary data.</text>
</comment>
<dbReference type="EMBL" id="BAAARY010000045">
    <property type="protein sequence ID" value="GAA2533201.1"/>
    <property type="molecule type" value="Genomic_DNA"/>
</dbReference>
<dbReference type="RefSeq" id="WP_344174658.1">
    <property type="nucleotide sequence ID" value="NZ_BAAARY010000045.1"/>
</dbReference>
<reference evidence="1 2" key="1">
    <citation type="journal article" date="2019" name="Int. J. Syst. Evol. Microbiol.">
        <title>The Global Catalogue of Microorganisms (GCM) 10K type strain sequencing project: providing services to taxonomists for standard genome sequencing and annotation.</title>
        <authorList>
            <consortium name="The Broad Institute Genomics Platform"/>
            <consortium name="The Broad Institute Genome Sequencing Center for Infectious Disease"/>
            <person name="Wu L."/>
            <person name="Ma J."/>
        </authorList>
    </citation>
    <scope>NUCLEOTIDE SEQUENCE [LARGE SCALE GENOMIC DNA]</scope>
    <source>
        <strain evidence="1 2">JCM 3367</strain>
    </source>
</reference>
<gene>
    <name evidence="1" type="ORF">GCM10010201_35890</name>
</gene>
<dbReference type="Gene3D" id="1.10.630.10">
    <property type="entry name" value="Cytochrome P450"/>
    <property type="match status" value="1"/>
</dbReference>
<accession>A0ABN3NTI1</accession>
<dbReference type="InterPro" id="IPR036396">
    <property type="entry name" value="Cyt_P450_sf"/>
</dbReference>
<evidence type="ECO:0008006" key="3">
    <source>
        <dbReference type="Google" id="ProtNLM"/>
    </source>
</evidence>
<dbReference type="SUPFAM" id="SSF48264">
    <property type="entry name" value="Cytochrome P450"/>
    <property type="match status" value="1"/>
</dbReference>
<protein>
    <recommendedName>
        <fullName evidence="3">Cytochrome P450</fullName>
    </recommendedName>
</protein>
<proteinExistence type="predicted"/>
<evidence type="ECO:0000313" key="2">
    <source>
        <dbReference type="Proteomes" id="UP001499978"/>
    </source>
</evidence>
<dbReference type="PROSITE" id="PS00086">
    <property type="entry name" value="CYTOCHROME_P450"/>
    <property type="match status" value="1"/>
</dbReference>
<dbReference type="Proteomes" id="UP001499978">
    <property type="component" value="Unassembled WGS sequence"/>
</dbReference>
<dbReference type="InterPro" id="IPR017972">
    <property type="entry name" value="Cyt_P450_CS"/>
</dbReference>
<sequence length="220" mass="22989">MQQINGRDAAFAVLNDPAFVVPPVPSGPAGVAWLRATVGRFSTGEAHERRRALSIAILDAIPPESLRGYGPMHPVAVLASEMGVDKPVVDLIRDVAQAYQPGTGDEPRADVAVARLVAVFGGVFDEPTAAHIGLLVQACQATVAMTERAQHRPVDDVLRDDPPVPATKRQALVKAIIGDVTVEAGEVVQVRLAGDLAFGAGPRRCPGRAHALALVEGALA</sequence>